<evidence type="ECO:0000313" key="1">
    <source>
        <dbReference type="Proteomes" id="UP000046393"/>
    </source>
</evidence>
<keyword evidence="1" id="KW-1185">Reference proteome</keyword>
<dbReference type="Proteomes" id="UP000046393">
    <property type="component" value="Unplaced"/>
</dbReference>
<evidence type="ECO:0000313" key="2">
    <source>
        <dbReference type="WBParaSite" id="SMUV_0000513901-mRNA-1"/>
    </source>
</evidence>
<protein>
    <submittedName>
        <fullName evidence="2">Ovule protein</fullName>
    </submittedName>
</protein>
<dbReference type="AlphaFoldDB" id="A0A0N5AKV4"/>
<organism evidence="1 2">
    <name type="scientific">Syphacia muris</name>
    <dbReference type="NCBI Taxonomy" id="451379"/>
    <lineage>
        <taxon>Eukaryota</taxon>
        <taxon>Metazoa</taxon>
        <taxon>Ecdysozoa</taxon>
        <taxon>Nematoda</taxon>
        <taxon>Chromadorea</taxon>
        <taxon>Rhabditida</taxon>
        <taxon>Spirurina</taxon>
        <taxon>Oxyuridomorpha</taxon>
        <taxon>Oxyuroidea</taxon>
        <taxon>Oxyuridae</taxon>
        <taxon>Syphacia</taxon>
    </lineage>
</organism>
<proteinExistence type="predicted"/>
<reference evidence="2" key="1">
    <citation type="submission" date="2017-02" db="UniProtKB">
        <authorList>
            <consortium name="WormBaseParasite"/>
        </authorList>
    </citation>
    <scope>IDENTIFICATION</scope>
</reference>
<dbReference type="WBParaSite" id="SMUV_0000513901-mRNA-1">
    <property type="protein sequence ID" value="SMUV_0000513901-mRNA-1"/>
    <property type="gene ID" value="SMUV_0000513901"/>
</dbReference>
<sequence>MMKQLEAGVKEVEDLRGGKNSVCLHILLRTILLFDKKMAEASTQHKKSNVPLRSCYYSLFTFFNNQLLKVAPGFLLDCHSTITTTPKLKSDPLSQEIELAKHCSDAPQ</sequence>
<name>A0A0N5AKV4_9BILA</name>
<accession>A0A0N5AKV4</accession>